<proteinExistence type="predicted"/>
<dbReference type="InterPro" id="IPR050445">
    <property type="entry name" value="Bact_polysacc_biosynth/exp"/>
</dbReference>
<feature type="transmembrane region" description="Helical" evidence="2">
    <location>
        <begin position="424"/>
        <end position="445"/>
    </location>
</feature>
<evidence type="ECO:0000259" key="3">
    <source>
        <dbReference type="Pfam" id="PF13807"/>
    </source>
</evidence>
<keyword evidence="2" id="KW-1133">Transmembrane helix</keyword>
<dbReference type="PANTHER" id="PTHR32309:SF31">
    <property type="entry name" value="CAPSULAR EXOPOLYSACCHARIDE FAMILY"/>
    <property type="match status" value="1"/>
</dbReference>
<organism evidence="4 5">
    <name type="scientific">Vibrio nigripulchritudo SOn1</name>
    <dbReference type="NCBI Taxonomy" id="1238450"/>
    <lineage>
        <taxon>Bacteria</taxon>
        <taxon>Pseudomonadati</taxon>
        <taxon>Pseudomonadota</taxon>
        <taxon>Gammaproteobacteria</taxon>
        <taxon>Vibrionales</taxon>
        <taxon>Vibrionaceae</taxon>
        <taxon>Vibrio</taxon>
    </lineage>
</organism>
<dbReference type="EMBL" id="CAOF01000020">
    <property type="protein sequence ID" value="CCO44571.1"/>
    <property type="molecule type" value="Genomic_DNA"/>
</dbReference>
<feature type="domain" description="Tyrosine-protein kinase G-rich" evidence="3">
    <location>
        <begin position="364"/>
        <end position="444"/>
    </location>
</feature>
<sequence>MMTLSQRVLIILMGAWRRRYVILMPTLILPILGFLIGKTTPRYYDSHTSMLIQETAKMNPFLEDLAVSTMLKDRLDALKTLLHSRHILASVAKERNLVSDNPSPIELDAVIRQLSNNLKVTKIGRDLLKIEYRSNTSEGMKETLEAVSHHFVEQLLAPERSSMTDSQNFLSENIKYRQAELDAAEAALAKFKSDNGSLLPEMQLEALSRLAQLKQRLFERQAEYAGAKRTLGSLDVQLSKTNPVVGKLEEQIILIRSELTLLRAKYTDSHSKVQAKIRNLRRLETERANLLAQGQPSLDSNQLWDIASSAAIEDSDQNQPVLISQLDDLQKARSKVDSLEEEVKTLQTMITELEKMTSKFGENEKTLLNLQRDLALKRQLYENLLERYEMARLTSSLGVFEQEKRVKVIDRPYTPSAPSNLPPIIFLIAGIVGGLGLGAGIALILELTDTAVRRRDEVELLTGKPVLTRVPKMRNTDDDSVLDLGSNTTSMPVIDITPTA</sequence>
<dbReference type="InterPro" id="IPR032807">
    <property type="entry name" value="GNVR"/>
</dbReference>
<feature type="coiled-coil region" evidence="1">
    <location>
        <begin position="322"/>
        <end position="387"/>
    </location>
</feature>
<dbReference type="RefSeq" id="WP_022610376.1">
    <property type="nucleotide sequence ID" value="NZ_LK391965.1"/>
</dbReference>
<feature type="transmembrane region" description="Helical" evidence="2">
    <location>
        <begin position="20"/>
        <end position="37"/>
    </location>
</feature>
<evidence type="ECO:0000256" key="2">
    <source>
        <dbReference type="SAM" id="Phobius"/>
    </source>
</evidence>
<keyword evidence="2" id="KW-0472">Membrane</keyword>
<protein>
    <submittedName>
        <fullName evidence="4">Polysaccharide biosynthesis chain length regulator SypO</fullName>
    </submittedName>
</protein>
<dbReference type="AlphaFoldDB" id="A0AAV2VJ82"/>
<reference evidence="4 5" key="1">
    <citation type="journal article" date="2013" name="ISME J.">
        <title>Comparative genomics of pathogenic lineages of Vibrio nigripulchritudo identifies virulence-associated traits.</title>
        <authorList>
            <person name="Goudenege D."/>
            <person name="Labreuche Y."/>
            <person name="Krin E."/>
            <person name="Ansquer D."/>
            <person name="Mangenot S."/>
            <person name="Calteau A."/>
            <person name="Medigue C."/>
            <person name="Mazel D."/>
            <person name="Polz M.F."/>
            <person name="Le Roux F."/>
        </authorList>
    </citation>
    <scope>NUCLEOTIDE SEQUENCE [LARGE SCALE GENOMIC DNA]</scope>
    <source>
        <strain evidence="4 5">SOn1</strain>
    </source>
</reference>
<dbReference type="PANTHER" id="PTHR32309">
    <property type="entry name" value="TYROSINE-PROTEIN KINASE"/>
    <property type="match status" value="1"/>
</dbReference>
<keyword evidence="2" id="KW-0812">Transmembrane</keyword>
<gene>
    <name evidence="4" type="ORF">VIBNISOn1_1160079</name>
</gene>
<comment type="caution">
    <text evidence="4">The sequence shown here is derived from an EMBL/GenBank/DDBJ whole genome shotgun (WGS) entry which is preliminary data.</text>
</comment>
<dbReference type="Pfam" id="PF13807">
    <property type="entry name" value="GNVR"/>
    <property type="match status" value="1"/>
</dbReference>
<accession>A0AAV2VJ82</accession>
<name>A0AAV2VJ82_9VIBR</name>
<evidence type="ECO:0000313" key="4">
    <source>
        <dbReference type="EMBL" id="CCO44571.1"/>
    </source>
</evidence>
<evidence type="ECO:0000256" key="1">
    <source>
        <dbReference type="SAM" id="Coils"/>
    </source>
</evidence>
<dbReference type="Proteomes" id="UP000018211">
    <property type="component" value="Unassembled WGS sequence"/>
</dbReference>
<evidence type="ECO:0000313" key="5">
    <source>
        <dbReference type="Proteomes" id="UP000018211"/>
    </source>
</evidence>
<keyword evidence="1" id="KW-0175">Coiled coil</keyword>